<sequence length="34" mass="3965">MFFFISIIFCLYYSFPFFVLFDLLSPMAGSILSS</sequence>
<organism evidence="2">
    <name type="scientific">gut metagenome</name>
    <dbReference type="NCBI Taxonomy" id="749906"/>
    <lineage>
        <taxon>unclassified sequences</taxon>
        <taxon>metagenomes</taxon>
        <taxon>organismal metagenomes</taxon>
    </lineage>
</organism>
<reference evidence="2" key="1">
    <citation type="journal article" date="2012" name="PLoS ONE">
        <title>Gene sets for utilization of primary and secondary nutrition supplies in the distal gut of endangered iberian lynx.</title>
        <authorList>
            <person name="Alcaide M."/>
            <person name="Messina E."/>
            <person name="Richter M."/>
            <person name="Bargiela R."/>
            <person name="Peplies J."/>
            <person name="Huws S.A."/>
            <person name="Newbold C.J."/>
            <person name="Golyshin P.N."/>
            <person name="Simon M.A."/>
            <person name="Lopez G."/>
            <person name="Yakimov M.M."/>
            <person name="Ferrer M."/>
        </authorList>
    </citation>
    <scope>NUCLEOTIDE SEQUENCE</scope>
</reference>
<proteinExistence type="predicted"/>
<keyword evidence="1" id="KW-0812">Transmembrane</keyword>
<evidence type="ECO:0000313" key="2">
    <source>
        <dbReference type="EMBL" id="EJX05137.1"/>
    </source>
</evidence>
<evidence type="ECO:0000256" key="1">
    <source>
        <dbReference type="SAM" id="Phobius"/>
    </source>
</evidence>
<dbReference type="EMBL" id="AMCI01001567">
    <property type="protein sequence ID" value="EJX05137.1"/>
    <property type="molecule type" value="Genomic_DNA"/>
</dbReference>
<gene>
    <name evidence="2" type="ORF">EVA_06755</name>
</gene>
<keyword evidence="1" id="KW-0472">Membrane</keyword>
<protein>
    <submittedName>
        <fullName evidence="2">Uncharacterized protein</fullName>
    </submittedName>
</protein>
<name>J9GCS7_9ZZZZ</name>
<accession>J9GCS7</accession>
<dbReference type="AlphaFoldDB" id="J9GCS7"/>
<comment type="caution">
    <text evidence="2">The sequence shown here is derived from an EMBL/GenBank/DDBJ whole genome shotgun (WGS) entry which is preliminary data.</text>
</comment>
<keyword evidence="1" id="KW-1133">Transmembrane helix</keyword>
<feature type="transmembrane region" description="Helical" evidence="1">
    <location>
        <begin position="6"/>
        <end position="24"/>
    </location>
</feature>